<keyword evidence="6" id="KW-1185">Reference proteome</keyword>
<organism evidence="5 6">
    <name type="scientific">Methanocella paludicola (strain DSM 17711 / JCM 13418 / NBRC 101707 / SANAE)</name>
    <dbReference type="NCBI Taxonomy" id="304371"/>
    <lineage>
        <taxon>Archaea</taxon>
        <taxon>Methanobacteriati</taxon>
        <taxon>Methanobacteriota</taxon>
        <taxon>Stenosarchaea group</taxon>
        <taxon>Methanomicrobia</taxon>
        <taxon>Methanocellales</taxon>
        <taxon>Methanocellaceae</taxon>
        <taxon>Methanocella</taxon>
    </lineage>
</organism>
<dbReference type="PROSITE" id="PS50977">
    <property type="entry name" value="HTH_TETR_2"/>
    <property type="match status" value="1"/>
</dbReference>
<dbReference type="InterPro" id="IPR036271">
    <property type="entry name" value="Tet_transcr_reg_TetR-rel_C_sf"/>
</dbReference>
<dbReference type="GO" id="GO:0003677">
    <property type="term" value="F:DNA binding"/>
    <property type="evidence" value="ECO:0007669"/>
    <property type="project" value="UniProtKB-UniRule"/>
</dbReference>
<feature type="transmembrane region" description="Helical" evidence="3">
    <location>
        <begin position="168"/>
        <end position="191"/>
    </location>
</feature>
<evidence type="ECO:0000313" key="5">
    <source>
        <dbReference type="EMBL" id="BAI60987.1"/>
    </source>
</evidence>
<dbReference type="OrthoDB" id="147294at2157"/>
<protein>
    <submittedName>
        <fullName evidence="5">TetR family transcriptional regulator</fullName>
    </submittedName>
</protein>
<dbReference type="RefSeq" id="WP_012899666.1">
    <property type="nucleotide sequence ID" value="NC_013665.1"/>
</dbReference>
<keyword evidence="3" id="KW-0472">Membrane</keyword>
<dbReference type="GeneID" id="8682893"/>
<dbReference type="SUPFAM" id="SSF46689">
    <property type="entry name" value="Homeodomain-like"/>
    <property type="match status" value="1"/>
</dbReference>
<feature type="domain" description="HTH tetR-type" evidence="4">
    <location>
        <begin position="20"/>
        <end position="80"/>
    </location>
</feature>
<keyword evidence="3" id="KW-0812">Transmembrane</keyword>
<dbReference type="PRINTS" id="PR00455">
    <property type="entry name" value="HTHTETR"/>
</dbReference>
<reference evidence="5 6" key="1">
    <citation type="journal article" date="2007" name="Appl. Environ. Microbiol.">
        <title>Isolation of key methanogens for global methane emission from rice paddy fields: a novel isolate affiliated with the clone cluster rice cluster I.</title>
        <authorList>
            <person name="Sakai S."/>
            <person name="Imachi H."/>
            <person name="Sekiguchi Y."/>
            <person name="Ohashi A."/>
            <person name="Harada H."/>
            <person name="Kamagata Y."/>
        </authorList>
    </citation>
    <scope>NUCLEOTIDE SEQUENCE [LARGE SCALE GENOMIC DNA]</scope>
    <source>
        <strain evidence="6">DSM 17711 / JCM 13418 / NBRC 101707 / SANAE</strain>
    </source>
</reference>
<evidence type="ECO:0000256" key="2">
    <source>
        <dbReference type="PROSITE-ProRule" id="PRU00335"/>
    </source>
</evidence>
<dbReference type="InParanoid" id="D1YX15"/>
<dbReference type="EMBL" id="AP011532">
    <property type="protein sequence ID" value="BAI60987.1"/>
    <property type="molecule type" value="Genomic_DNA"/>
</dbReference>
<dbReference type="InterPro" id="IPR050624">
    <property type="entry name" value="HTH-type_Tx_Regulator"/>
</dbReference>
<evidence type="ECO:0000259" key="4">
    <source>
        <dbReference type="PROSITE" id="PS50977"/>
    </source>
</evidence>
<keyword evidence="3" id="KW-1133">Transmembrane helix</keyword>
<name>D1YX15_METPS</name>
<sequence>MSVKRKTVKTGRPVKVPGEKGTKEKIFDAAVDLFAEKGYDRVSIRDIARAVGVTEGAVYKHYTSKDEILDSIFNYVEGRIYPAVPEGSTDALIDSYSLREILEMTPCYMLADQSLARITRIMLIEMYHNEKIRNYVRRELFERSVDETAILFKKLMEKGKIKPCDPRALSTMFISYMVYWYFEVFVFSYGVPRDLDRIEKEMRAQIDLIVDLAGAL</sequence>
<evidence type="ECO:0000256" key="1">
    <source>
        <dbReference type="ARBA" id="ARBA00023125"/>
    </source>
</evidence>
<dbReference type="STRING" id="304371.MCP_0915"/>
<accession>D1YX15</accession>
<dbReference type="SUPFAM" id="SSF48498">
    <property type="entry name" value="Tetracyclin repressor-like, C-terminal domain"/>
    <property type="match status" value="1"/>
</dbReference>
<dbReference type="PANTHER" id="PTHR43479">
    <property type="entry name" value="ACREF/ENVCD OPERON REPRESSOR-RELATED"/>
    <property type="match status" value="1"/>
</dbReference>
<dbReference type="PATRIC" id="fig|304371.9.peg.943"/>
<gene>
    <name evidence="5" type="ordered locus">MCP_0915</name>
</gene>
<dbReference type="Gene3D" id="1.10.357.10">
    <property type="entry name" value="Tetracycline Repressor, domain 2"/>
    <property type="match status" value="1"/>
</dbReference>
<dbReference type="eggNOG" id="arCOG02648">
    <property type="taxonomic scope" value="Archaea"/>
</dbReference>
<reference evidence="6" key="3">
    <citation type="journal article" date="2011" name="PLoS ONE">
        <title>Genome sequence of a mesophilic hydrogenotrophic methanogen Methanocella paludicola, the first cultivated representative of the order Methanocellales.</title>
        <authorList>
            <person name="Sakai S."/>
            <person name="Takaki Y."/>
            <person name="Shimamura S."/>
            <person name="Sekine M."/>
            <person name="Tajima T."/>
            <person name="Kosugi H."/>
            <person name="Ichikawa N."/>
            <person name="Tasumi E."/>
            <person name="Hiraki A.T."/>
            <person name="Shimizu A."/>
            <person name="Kato Y."/>
            <person name="Nishiko R."/>
            <person name="Mori K."/>
            <person name="Fujita N."/>
            <person name="Imachi H."/>
            <person name="Takai K."/>
        </authorList>
    </citation>
    <scope>NUCLEOTIDE SEQUENCE [LARGE SCALE GENOMIC DNA]</scope>
    <source>
        <strain evidence="6">DSM 17711 / JCM 13418 / NBRC 101707 / SANAE</strain>
    </source>
</reference>
<dbReference type="KEGG" id="mpd:MCP_0915"/>
<evidence type="ECO:0000256" key="3">
    <source>
        <dbReference type="SAM" id="Phobius"/>
    </source>
</evidence>
<keyword evidence="1 2" id="KW-0238">DNA-binding</keyword>
<dbReference type="Proteomes" id="UP000001882">
    <property type="component" value="Chromosome"/>
</dbReference>
<dbReference type="InterPro" id="IPR001647">
    <property type="entry name" value="HTH_TetR"/>
</dbReference>
<dbReference type="Pfam" id="PF00440">
    <property type="entry name" value="TetR_N"/>
    <property type="match status" value="1"/>
</dbReference>
<dbReference type="InterPro" id="IPR009057">
    <property type="entry name" value="Homeodomain-like_sf"/>
</dbReference>
<proteinExistence type="predicted"/>
<dbReference type="PANTHER" id="PTHR43479:SF11">
    <property type="entry name" value="ACREF_ENVCD OPERON REPRESSOR-RELATED"/>
    <property type="match status" value="1"/>
</dbReference>
<dbReference type="AlphaFoldDB" id="D1YX15"/>
<feature type="DNA-binding region" description="H-T-H motif" evidence="2">
    <location>
        <begin position="43"/>
        <end position="62"/>
    </location>
</feature>
<evidence type="ECO:0000313" key="6">
    <source>
        <dbReference type="Proteomes" id="UP000001882"/>
    </source>
</evidence>
<reference evidence="5 6" key="2">
    <citation type="journal article" date="2008" name="Int. J. Syst. Evol. Microbiol.">
        <title>Methanocella paludicola gen. nov., sp. nov., a methane-producing archaeon, the first isolate of the lineage 'Rice Cluster I', and proposal of the new archaeal order Methanocellales ord. nov.</title>
        <authorList>
            <person name="Sakai S."/>
            <person name="Imachi H."/>
            <person name="Hanada S."/>
            <person name="Ohashi A."/>
            <person name="Harada H."/>
            <person name="Kamagata Y."/>
        </authorList>
    </citation>
    <scope>NUCLEOTIDE SEQUENCE [LARGE SCALE GENOMIC DNA]</scope>
    <source>
        <strain evidence="6">DSM 17711 / JCM 13418 / NBRC 101707 / SANAE</strain>
    </source>
</reference>